<dbReference type="SUPFAM" id="SSF46689">
    <property type="entry name" value="Homeodomain-like"/>
    <property type="match status" value="1"/>
</dbReference>
<evidence type="ECO:0000259" key="5">
    <source>
        <dbReference type="PROSITE" id="PS50977"/>
    </source>
</evidence>
<evidence type="ECO:0000256" key="4">
    <source>
        <dbReference type="PROSITE-ProRule" id="PRU00335"/>
    </source>
</evidence>
<protein>
    <submittedName>
        <fullName evidence="6">AcrR family transcriptional regulator</fullName>
    </submittedName>
</protein>
<dbReference type="InterPro" id="IPR001647">
    <property type="entry name" value="HTH_TetR"/>
</dbReference>
<keyword evidence="3" id="KW-0804">Transcription</keyword>
<keyword evidence="1" id="KW-0805">Transcription regulation</keyword>
<sequence length="193" mass="21992">MQQKDREDHEQLVEACLNAFIAAGTLDMSLDQLAGKVGISKRMLIHYFGGRDDLEERVMARLEERLRARFSASSLPPGISMQAVVMALWDQTTAPESRGVLLLIMDVTRRGWSGSDRAKAFYKEQQRLWVELLLKFLPNAAAAEELLQLFQGALLIFLVTGDREQGRRSLERLVSRNLPPQENKKLLKKKKKK</sequence>
<organism evidence="6 7">
    <name type="scientific">Granulicella arctica</name>
    <dbReference type="NCBI Taxonomy" id="940613"/>
    <lineage>
        <taxon>Bacteria</taxon>
        <taxon>Pseudomonadati</taxon>
        <taxon>Acidobacteriota</taxon>
        <taxon>Terriglobia</taxon>
        <taxon>Terriglobales</taxon>
        <taxon>Acidobacteriaceae</taxon>
        <taxon>Granulicella</taxon>
    </lineage>
</organism>
<keyword evidence="7" id="KW-1185">Reference proteome</keyword>
<name>A0A7Y9PEU6_9BACT</name>
<dbReference type="PANTHER" id="PTHR47506">
    <property type="entry name" value="TRANSCRIPTIONAL REGULATORY PROTEIN"/>
    <property type="match status" value="1"/>
</dbReference>
<gene>
    <name evidence="6" type="ORF">HDF17_000861</name>
</gene>
<keyword evidence="2 4" id="KW-0238">DNA-binding</keyword>
<feature type="domain" description="HTH tetR-type" evidence="5">
    <location>
        <begin position="6"/>
        <end position="66"/>
    </location>
</feature>
<evidence type="ECO:0000256" key="2">
    <source>
        <dbReference type="ARBA" id="ARBA00023125"/>
    </source>
</evidence>
<feature type="DNA-binding region" description="H-T-H motif" evidence="4">
    <location>
        <begin position="29"/>
        <end position="48"/>
    </location>
</feature>
<dbReference type="GO" id="GO:0003677">
    <property type="term" value="F:DNA binding"/>
    <property type="evidence" value="ECO:0007669"/>
    <property type="project" value="UniProtKB-UniRule"/>
</dbReference>
<dbReference type="Proteomes" id="UP000589520">
    <property type="component" value="Unassembled WGS sequence"/>
</dbReference>
<accession>A0A7Y9PEU6</accession>
<dbReference type="AlphaFoldDB" id="A0A7Y9PEU6"/>
<evidence type="ECO:0000256" key="1">
    <source>
        <dbReference type="ARBA" id="ARBA00023015"/>
    </source>
</evidence>
<dbReference type="PANTHER" id="PTHR47506:SF1">
    <property type="entry name" value="HTH-TYPE TRANSCRIPTIONAL REGULATOR YJDC"/>
    <property type="match status" value="1"/>
</dbReference>
<dbReference type="InterPro" id="IPR009057">
    <property type="entry name" value="Homeodomain-like_sf"/>
</dbReference>
<dbReference type="Gene3D" id="1.10.357.10">
    <property type="entry name" value="Tetracycline Repressor, domain 2"/>
    <property type="match status" value="1"/>
</dbReference>
<comment type="caution">
    <text evidence="6">The sequence shown here is derived from an EMBL/GenBank/DDBJ whole genome shotgun (WGS) entry which is preliminary data.</text>
</comment>
<dbReference type="RefSeq" id="WP_179488089.1">
    <property type="nucleotide sequence ID" value="NZ_JACCCW010000001.1"/>
</dbReference>
<evidence type="ECO:0000256" key="3">
    <source>
        <dbReference type="ARBA" id="ARBA00023163"/>
    </source>
</evidence>
<dbReference type="EMBL" id="JACCCW010000001">
    <property type="protein sequence ID" value="NYF78574.1"/>
    <property type="molecule type" value="Genomic_DNA"/>
</dbReference>
<evidence type="ECO:0000313" key="7">
    <source>
        <dbReference type="Proteomes" id="UP000589520"/>
    </source>
</evidence>
<proteinExistence type="predicted"/>
<dbReference type="PROSITE" id="PS50977">
    <property type="entry name" value="HTH_TETR_2"/>
    <property type="match status" value="1"/>
</dbReference>
<evidence type="ECO:0000313" key="6">
    <source>
        <dbReference type="EMBL" id="NYF78574.1"/>
    </source>
</evidence>
<reference evidence="6 7" key="1">
    <citation type="submission" date="2020-07" db="EMBL/GenBank/DDBJ databases">
        <title>Genomic Encyclopedia of Type Strains, Phase IV (KMG-V): Genome sequencing to study the core and pangenomes of soil and plant-associated prokaryotes.</title>
        <authorList>
            <person name="Whitman W."/>
        </authorList>
    </citation>
    <scope>NUCLEOTIDE SEQUENCE [LARGE SCALE GENOMIC DNA]</scope>
    <source>
        <strain evidence="6 7">X4EP2</strain>
    </source>
</reference>